<feature type="region of interest" description="Disordered" evidence="1">
    <location>
        <begin position="154"/>
        <end position="173"/>
    </location>
</feature>
<dbReference type="EMBL" id="BAABDQ010000002">
    <property type="protein sequence ID" value="GAA3535807.1"/>
    <property type="molecule type" value="Genomic_DNA"/>
</dbReference>
<evidence type="ECO:0000313" key="3">
    <source>
        <dbReference type="Proteomes" id="UP001500630"/>
    </source>
</evidence>
<proteinExistence type="predicted"/>
<dbReference type="Proteomes" id="UP001500630">
    <property type="component" value="Unassembled WGS sequence"/>
</dbReference>
<sequence>MATALDLVARFATSGRLGPVHCGLPSQDLEALLGPFHDRTHDAKPRRWRPRFHFWDDLEILICHGLVLDIGIPLWRDTVALPAALSGWQRPAPARLPLPDVLNALDAAGCEWQEAPDIVLGDEARGIRTRRHDVRLVFVPEDQSGTPRLHKIYKSDHEVDQNDHSPRQGRPLR</sequence>
<evidence type="ECO:0000256" key="1">
    <source>
        <dbReference type="SAM" id="MobiDB-lite"/>
    </source>
</evidence>
<dbReference type="RefSeq" id="WP_345559779.1">
    <property type="nucleotide sequence ID" value="NZ_BAABDQ010000002.1"/>
</dbReference>
<protein>
    <recommendedName>
        <fullName evidence="4">Transposase</fullName>
    </recommendedName>
</protein>
<reference evidence="3" key="1">
    <citation type="journal article" date="2019" name="Int. J. Syst. Evol. Microbiol.">
        <title>The Global Catalogue of Microorganisms (GCM) 10K type strain sequencing project: providing services to taxonomists for standard genome sequencing and annotation.</title>
        <authorList>
            <consortium name="The Broad Institute Genomics Platform"/>
            <consortium name="The Broad Institute Genome Sequencing Center for Infectious Disease"/>
            <person name="Wu L."/>
            <person name="Ma J."/>
        </authorList>
    </citation>
    <scope>NUCLEOTIDE SEQUENCE [LARGE SCALE GENOMIC DNA]</scope>
    <source>
        <strain evidence="3">JCM 17326</strain>
    </source>
</reference>
<name>A0ABP6VL83_9ACTN</name>
<feature type="compositionally biased region" description="Basic and acidic residues" evidence="1">
    <location>
        <begin position="154"/>
        <end position="166"/>
    </location>
</feature>
<organism evidence="2 3">
    <name type="scientific">Nonomuraea rosea</name>
    <dbReference type="NCBI Taxonomy" id="638574"/>
    <lineage>
        <taxon>Bacteria</taxon>
        <taxon>Bacillati</taxon>
        <taxon>Actinomycetota</taxon>
        <taxon>Actinomycetes</taxon>
        <taxon>Streptosporangiales</taxon>
        <taxon>Streptosporangiaceae</taxon>
        <taxon>Nonomuraea</taxon>
    </lineage>
</organism>
<evidence type="ECO:0000313" key="2">
    <source>
        <dbReference type="EMBL" id="GAA3535807.1"/>
    </source>
</evidence>
<keyword evidence="3" id="KW-1185">Reference proteome</keyword>
<accession>A0ABP6VL83</accession>
<gene>
    <name evidence="2" type="ORF">GCM10022419_014350</name>
</gene>
<evidence type="ECO:0008006" key="4">
    <source>
        <dbReference type="Google" id="ProtNLM"/>
    </source>
</evidence>
<comment type="caution">
    <text evidence="2">The sequence shown here is derived from an EMBL/GenBank/DDBJ whole genome shotgun (WGS) entry which is preliminary data.</text>
</comment>